<dbReference type="SUPFAM" id="SSF103247">
    <property type="entry name" value="TT1751-like"/>
    <property type="match status" value="1"/>
</dbReference>
<evidence type="ECO:0000259" key="1">
    <source>
        <dbReference type="Pfam" id="PF03625"/>
    </source>
</evidence>
<accession>A0ABW1NRF3</accession>
<dbReference type="Proteomes" id="UP001596137">
    <property type="component" value="Unassembled WGS sequence"/>
</dbReference>
<dbReference type="InterPro" id="IPR035923">
    <property type="entry name" value="TT1751-like_sf"/>
</dbReference>
<proteinExistence type="predicted"/>
<name>A0ABW1NRF3_9ACTN</name>
<evidence type="ECO:0000313" key="2">
    <source>
        <dbReference type="EMBL" id="MFC6085781.1"/>
    </source>
</evidence>
<keyword evidence="3" id="KW-1185">Reference proteome</keyword>
<gene>
    <name evidence="2" type="ORF">ACFP1K_31765</name>
</gene>
<dbReference type="RefSeq" id="WP_380760278.1">
    <property type="nucleotide sequence ID" value="NZ_JBHSRF010000069.1"/>
</dbReference>
<sequence>MAHSGAVLEAEHEVRRLSVDVGVPYDVFRGRYEQAVPKVDEDALARMIKDEAGWDEMLRAASANTPHNFMIYWSLDVAPIMRLAGDRLRCVEYLMGDHTTAERMYRHDPAVMLYAPLRTAIHEDAEGTTWFSVDQPSAAFAAFDDPRITAVGVELDHKLAALLEHLDVPVPERLVSG</sequence>
<protein>
    <submittedName>
        <fullName evidence="2">DUF302 domain-containing protein</fullName>
    </submittedName>
</protein>
<organism evidence="2 3">
    <name type="scientific">Sphaerisporangium aureirubrum</name>
    <dbReference type="NCBI Taxonomy" id="1544736"/>
    <lineage>
        <taxon>Bacteria</taxon>
        <taxon>Bacillati</taxon>
        <taxon>Actinomycetota</taxon>
        <taxon>Actinomycetes</taxon>
        <taxon>Streptosporangiales</taxon>
        <taxon>Streptosporangiaceae</taxon>
        <taxon>Sphaerisporangium</taxon>
    </lineage>
</organism>
<feature type="domain" description="DUF302" evidence="1">
    <location>
        <begin position="89"/>
        <end position="136"/>
    </location>
</feature>
<dbReference type="EMBL" id="JBHSRF010000069">
    <property type="protein sequence ID" value="MFC6085781.1"/>
    <property type="molecule type" value="Genomic_DNA"/>
</dbReference>
<dbReference type="CDD" id="cd14797">
    <property type="entry name" value="DUF302"/>
    <property type="match status" value="1"/>
</dbReference>
<dbReference type="Gene3D" id="3.30.310.70">
    <property type="entry name" value="TT1751-like domain"/>
    <property type="match status" value="1"/>
</dbReference>
<dbReference type="InterPro" id="IPR005180">
    <property type="entry name" value="DUF302"/>
</dbReference>
<evidence type="ECO:0000313" key="3">
    <source>
        <dbReference type="Proteomes" id="UP001596137"/>
    </source>
</evidence>
<dbReference type="Pfam" id="PF03625">
    <property type="entry name" value="DUF302"/>
    <property type="match status" value="1"/>
</dbReference>
<reference evidence="3" key="1">
    <citation type="journal article" date="2019" name="Int. J. Syst. Evol. Microbiol.">
        <title>The Global Catalogue of Microorganisms (GCM) 10K type strain sequencing project: providing services to taxonomists for standard genome sequencing and annotation.</title>
        <authorList>
            <consortium name="The Broad Institute Genomics Platform"/>
            <consortium name="The Broad Institute Genome Sequencing Center for Infectious Disease"/>
            <person name="Wu L."/>
            <person name="Ma J."/>
        </authorList>
    </citation>
    <scope>NUCLEOTIDE SEQUENCE [LARGE SCALE GENOMIC DNA]</scope>
    <source>
        <strain evidence="3">JCM 30346</strain>
    </source>
</reference>
<comment type="caution">
    <text evidence="2">The sequence shown here is derived from an EMBL/GenBank/DDBJ whole genome shotgun (WGS) entry which is preliminary data.</text>
</comment>